<feature type="signal peptide" evidence="17">
    <location>
        <begin position="1"/>
        <end position="25"/>
    </location>
</feature>
<evidence type="ECO:0000256" key="13">
    <source>
        <dbReference type="ARBA" id="ARBA00023237"/>
    </source>
</evidence>
<organism evidence="20 22">
    <name type="scientific">Xanthomonas citri pv. citri</name>
    <dbReference type="NCBI Taxonomy" id="611301"/>
    <lineage>
        <taxon>Bacteria</taxon>
        <taxon>Pseudomonadati</taxon>
        <taxon>Pseudomonadota</taxon>
        <taxon>Gammaproteobacteria</taxon>
        <taxon>Lysobacterales</taxon>
        <taxon>Lysobacteraceae</taxon>
        <taxon>Xanthomonas</taxon>
    </lineage>
</organism>
<dbReference type="Gene3D" id="2.170.130.10">
    <property type="entry name" value="TonB-dependent receptor, plug domain"/>
    <property type="match status" value="1"/>
</dbReference>
<comment type="caution">
    <text evidence="20">The sequence shown here is derived from an EMBL/GenBank/DDBJ whole genome shotgun (WGS) entry which is preliminary data.</text>
</comment>
<evidence type="ECO:0000313" key="20">
    <source>
        <dbReference type="EMBL" id="CEG18834.1"/>
    </source>
</evidence>
<dbReference type="AlphaFoldDB" id="A0A0U5FK34"/>
<dbReference type="InterPro" id="IPR012910">
    <property type="entry name" value="Plug_dom"/>
</dbReference>
<dbReference type="PANTHER" id="PTHR32552">
    <property type="entry name" value="FERRICHROME IRON RECEPTOR-RELATED"/>
    <property type="match status" value="1"/>
</dbReference>
<dbReference type="PROSITE" id="PS01156">
    <property type="entry name" value="TONB_DEPENDENT_REC_2"/>
    <property type="match status" value="1"/>
</dbReference>
<dbReference type="InterPro" id="IPR000531">
    <property type="entry name" value="Beta-barrel_TonB"/>
</dbReference>
<evidence type="ECO:0000259" key="19">
    <source>
        <dbReference type="Pfam" id="PF07715"/>
    </source>
</evidence>
<feature type="short sequence motif" description="TonB C-terminal box" evidence="15">
    <location>
        <begin position="709"/>
        <end position="726"/>
    </location>
</feature>
<accession>A0A0U5FK34</accession>
<keyword evidence="5" id="KW-0410">Iron transport</keyword>
<dbReference type="NCBIfam" id="TIGR01783">
    <property type="entry name" value="TonB-siderophor"/>
    <property type="match status" value="1"/>
</dbReference>
<evidence type="ECO:0000256" key="5">
    <source>
        <dbReference type="ARBA" id="ARBA00022496"/>
    </source>
</evidence>
<dbReference type="Pfam" id="PF07715">
    <property type="entry name" value="Plug"/>
    <property type="match status" value="1"/>
</dbReference>
<dbReference type="EMBL" id="CCXZ01000187">
    <property type="protein sequence ID" value="CEG18834.1"/>
    <property type="molecule type" value="Genomic_DNA"/>
</dbReference>
<keyword evidence="10 16" id="KW-0798">TonB box</keyword>
<keyword evidence="13 14" id="KW-0998">Cell outer membrane</keyword>
<evidence type="ECO:0000256" key="11">
    <source>
        <dbReference type="ARBA" id="ARBA00023136"/>
    </source>
</evidence>
<protein>
    <submittedName>
        <fullName evidence="20">TonB-dependent receptor</fullName>
    </submittedName>
    <submittedName>
        <fullName evidence="21">TonB-dependent siderophore receptor</fullName>
    </submittedName>
</protein>
<dbReference type="InterPro" id="IPR037066">
    <property type="entry name" value="Plug_dom_sf"/>
</dbReference>
<dbReference type="InterPro" id="IPR010105">
    <property type="entry name" value="TonB_sidphr_rcpt"/>
</dbReference>
<dbReference type="Proteomes" id="UP000052230">
    <property type="component" value="Unassembled WGS sequence"/>
</dbReference>
<evidence type="ECO:0000313" key="22">
    <source>
        <dbReference type="Proteomes" id="UP000052230"/>
    </source>
</evidence>
<evidence type="ECO:0000256" key="9">
    <source>
        <dbReference type="ARBA" id="ARBA00023065"/>
    </source>
</evidence>
<keyword evidence="12 20" id="KW-0675">Receptor</keyword>
<comment type="similarity">
    <text evidence="2 14 16">Belongs to the TonB-dependent receptor family.</text>
</comment>
<dbReference type="GO" id="GO:0009279">
    <property type="term" value="C:cell outer membrane"/>
    <property type="evidence" value="ECO:0007669"/>
    <property type="project" value="UniProtKB-SubCell"/>
</dbReference>
<keyword evidence="6 14" id="KW-0812">Transmembrane</keyword>
<sequence length="726" mass="78455">MTCTQATLLSLSIAAALGCIGAARAQQTATVQATEATTLDQVVVSGRLRSLEQFTPTGSRLNLSARETPGTLDAINAAAIEARGLRSVEKAAESLPGINTGGSPGNPATFSMRGFTDGQITILHNGLYLGPSNMTNRPQNTFNLQSVEVLKGPASVIYGQGAVGGAVNVTNKAPTFGPAQYELLLGASSYGGRVFGVGAGGGINDDWAYRADISQVSSDGYVHGADSSAINATVSLLWHPREDISAQFSLDYAKDQPSTYFGTPLLPAAAARTPINGILRAPNGEVVDAATRRTNYNVADASIDSRQLWPQAYLKWKVTDAITVQNMAYYFHADRRWINAENYTYNPQSGRIERDRFFVYHEQALWGNQTSATFDQRIAGLKNRLVVGLDYSRLDFVRNRGFPDGDSVAVDARGPSGEFGERVRRRSPTTWTNAALFFEDALDVTDKAKLVLGGRYEYLDLDRKNFGPDGGFQAASSFSRTYRPANGRLGLVYALTPNITPYASYTTATDPVGSNIFIVNAGQDFALSKSRQAEVGVKAATADQRLSGTLAVYDIKRNNILALTAQDALSNIGRQTSRGFELSVDAQLTSQWSANANYAYVDAEYAQFIDSNSGLDASGNRPTNVPKSLFNAWTSVRNVAGLPLELGASVRHVGTRYGNLANTLRLESYTLTGAYATYDMNSEVSLSLHADNLFNTHYVQWADVFYPGQVILGLPRTVELSLHARF</sequence>
<evidence type="ECO:0000256" key="4">
    <source>
        <dbReference type="ARBA" id="ARBA00022452"/>
    </source>
</evidence>
<feature type="domain" description="TonB-dependent receptor plug" evidence="19">
    <location>
        <begin position="65"/>
        <end position="166"/>
    </location>
</feature>
<keyword evidence="3 14" id="KW-0813">Transport</keyword>
<dbReference type="EMBL" id="JAABFR010000086">
    <property type="protein sequence ID" value="MBD4334675.1"/>
    <property type="molecule type" value="Genomic_DNA"/>
</dbReference>
<keyword evidence="4 14" id="KW-1134">Transmembrane beta strand</keyword>
<dbReference type="OMA" id="RRDQNHI"/>
<evidence type="ECO:0000259" key="18">
    <source>
        <dbReference type="Pfam" id="PF00593"/>
    </source>
</evidence>
<proteinExistence type="inferred from homology"/>
<keyword evidence="22" id="KW-1185">Reference proteome</keyword>
<dbReference type="InterPro" id="IPR036942">
    <property type="entry name" value="Beta-barrel_TonB_sf"/>
</dbReference>
<evidence type="ECO:0000256" key="17">
    <source>
        <dbReference type="SAM" id="SignalP"/>
    </source>
</evidence>
<evidence type="ECO:0000256" key="12">
    <source>
        <dbReference type="ARBA" id="ARBA00023170"/>
    </source>
</evidence>
<evidence type="ECO:0000256" key="16">
    <source>
        <dbReference type="RuleBase" id="RU003357"/>
    </source>
</evidence>
<dbReference type="GO" id="GO:0038023">
    <property type="term" value="F:signaling receptor activity"/>
    <property type="evidence" value="ECO:0007669"/>
    <property type="project" value="InterPro"/>
</dbReference>
<dbReference type="Gene3D" id="2.40.170.20">
    <property type="entry name" value="TonB-dependent receptor, beta-barrel domain"/>
    <property type="match status" value="1"/>
</dbReference>
<evidence type="ECO:0000256" key="10">
    <source>
        <dbReference type="ARBA" id="ARBA00023077"/>
    </source>
</evidence>
<dbReference type="KEGG" id="xcu:J159_04187"/>
<dbReference type="InterPro" id="IPR010917">
    <property type="entry name" value="TonB_rcpt_CS"/>
</dbReference>
<evidence type="ECO:0000313" key="21">
    <source>
        <dbReference type="EMBL" id="MBD4334675.1"/>
    </source>
</evidence>
<evidence type="ECO:0000256" key="7">
    <source>
        <dbReference type="ARBA" id="ARBA00022729"/>
    </source>
</evidence>
<keyword evidence="11 14" id="KW-0472">Membrane</keyword>
<evidence type="ECO:0000256" key="15">
    <source>
        <dbReference type="PROSITE-ProRule" id="PRU10144"/>
    </source>
</evidence>
<keyword evidence="9" id="KW-0406">Ion transport</keyword>
<evidence type="ECO:0000256" key="14">
    <source>
        <dbReference type="PROSITE-ProRule" id="PRU01360"/>
    </source>
</evidence>
<comment type="subcellular location">
    <subcellularLocation>
        <location evidence="1 14">Cell outer membrane</location>
        <topology evidence="1 14">Multi-pass membrane protein</topology>
    </subcellularLocation>
</comment>
<dbReference type="KEGG" id="xcr:J163_04187"/>
<dbReference type="Proteomes" id="UP000653002">
    <property type="component" value="Unassembled WGS sequence"/>
</dbReference>
<dbReference type="InterPro" id="IPR039426">
    <property type="entry name" value="TonB-dep_rcpt-like"/>
</dbReference>
<gene>
    <name evidence="20" type="primary">fhuA</name>
    <name evidence="21" type="ORF">GUH15_01005</name>
    <name evidence="20" type="ORF">XAC3562_890158</name>
</gene>
<dbReference type="PANTHER" id="PTHR32552:SF84">
    <property type="entry name" value="TONB-DEPENDENT RECEPTOR-RELATED"/>
    <property type="match status" value="1"/>
</dbReference>
<dbReference type="GO" id="GO:0015344">
    <property type="term" value="F:siderophore uptake transmembrane transporter activity"/>
    <property type="evidence" value="ECO:0007669"/>
    <property type="project" value="TreeGrafter"/>
</dbReference>
<dbReference type="KEGG" id="xcf:J172_04228"/>
<dbReference type="KEGG" id="xcm:J164_04188"/>
<evidence type="ECO:0000256" key="2">
    <source>
        <dbReference type="ARBA" id="ARBA00009810"/>
    </source>
</evidence>
<dbReference type="GO" id="GO:0015891">
    <property type="term" value="P:siderophore transport"/>
    <property type="evidence" value="ECO:0007669"/>
    <property type="project" value="InterPro"/>
</dbReference>
<reference evidence="20 22" key="1">
    <citation type="submission" date="2014-09" db="EMBL/GenBank/DDBJ databases">
        <authorList>
            <person name="Regsiter A."/>
        </authorList>
    </citation>
    <scope>NUCLEOTIDE SEQUENCE [LARGE SCALE GENOMIC DNA]</scope>
</reference>
<keyword evidence="7 17" id="KW-0732">Signal</keyword>
<dbReference type="GeneID" id="66913046"/>
<dbReference type="KEGG" id="xcw:J162_04192"/>
<evidence type="ECO:0000256" key="1">
    <source>
        <dbReference type="ARBA" id="ARBA00004571"/>
    </source>
</evidence>
<name>A0A0U5FK34_XANCI</name>
<dbReference type="SUPFAM" id="SSF56935">
    <property type="entry name" value="Porins"/>
    <property type="match status" value="1"/>
</dbReference>
<keyword evidence="8" id="KW-0408">Iron</keyword>
<feature type="domain" description="TonB-dependent receptor-like beta-barrel" evidence="18">
    <location>
        <begin position="240"/>
        <end position="693"/>
    </location>
</feature>
<dbReference type="CDD" id="cd01347">
    <property type="entry name" value="ligand_gated_channel"/>
    <property type="match status" value="1"/>
</dbReference>
<dbReference type="KEGG" id="xcn:J169_04235"/>
<reference evidence="21" key="2">
    <citation type="submission" date="2020-01" db="EMBL/GenBank/DDBJ databases">
        <authorList>
            <person name="Richard D."/>
        </authorList>
    </citation>
    <scope>NUCLEOTIDE SEQUENCE</scope>
    <source>
        <strain evidence="21">JP541</strain>
    </source>
</reference>
<feature type="chain" id="PRO_5044547545" evidence="17">
    <location>
        <begin position="26"/>
        <end position="726"/>
    </location>
</feature>
<dbReference type="RefSeq" id="WP_011052707.1">
    <property type="nucleotide sequence ID" value="NZ_CAVLHM010000020.1"/>
</dbReference>
<evidence type="ECO:0000256" key="6">
    <source>
        <dbReference type="ARBA" id="ARBA00022692"/>
    </source>
</evidence>
<dbReference type="Pfam" id="PF00593">
    <property type="entry name" value="TonB_dep_Rec_b-barrel"/>
    <property type="match status" value="1"/>
</dbReference>
<dbReference type="PATRIC" id="fig|434928.28.peg.4369"/>
<dbReference type="PROSITE" id="PS52016">
    <property type="entry name" value="TONB_DEPENDENT_REC_3"/>
    <property type="match status" value="1"/>
</dbReference>
<evidence type="ECO:0000256" key="3">
    <source>
        <dbReference type="ARBA" id="ARBA00022448"/>
    </source>
</evidence>
<evidence type="ECO:0000256" key="8">
    <source>
        <dbReference type="ARBA" id="ARBA00023004"/>
    </source>
</evidence>